<reference evidence="1 2" key="1">
    <citation type="journal article" date="2016" name="Nat. Commun.">
        <title>Ectomycorrhizal ecology is imprinted in the genome of the dominant symbiotic fungus Cenococcum geophilum.</title>
        <authorList>
            <consortium name="DOE Joint Genome Institute"/>
            <person name="Peter M."/>
            <person name="Kohler A."/>
            <person name="Ohm R.A."/>
            <person name="Kuo A."/>
            <person name="Krutzmann J."/>
            <person name="Morin E."/>
            <person name="Arend M."/>
            <person name="Barry K.W."/>
            <person name="Binder M."/>
            <person name="Choi C."/>
            <person name="Clum A."/>
            <person name="Copeland A."/>
            <person name="Grisel N."/>
            <person name="Haridas S."/>
            <person name="Kipfer T."/>
            <person name="LaButti K."/>
            <person name="Lindquist E."/>
            <person name="Lipzen A."/>
            <person name="Maire R."/>
            <person name="Meier B."/>
            <person name="Mihaltcheva S."/>
            <person name="Molinier V."/>
            <person name="Murat C."/>
            <person name="Poggeler S."/>
            <person name="Quandt C.A."/>
            <person name="Sperisen C."/>
            <person name="Tritt A."/>
            <person name="Tisserant E."/>
            <person name="Crous P.W."/>
            <person name="Henrissat B."/>
            <person name="Nehls U."/>
            <person name="Egli S."/>
            <person name="Spatafora J.W."/>
            <person name="Grigoriev I.V."/>
            <person name="Martin F.M."/>
        </authorList>
    </citation>
    <scope>NUCLEOTIDE SEQUENCE [LARGE SCALE GENOMIC DNA]</scope>
    <source>
        <strain evidence="1 2">1.58</strain>
    </source>
</reference>
<dbReference type="EMBL" id="KV748259">
    <property type="protein sequence ID" value="OCK87581.1"/>
    <property type="molecule type" value="Genomic_DNA"/>
</dbReference>
<accession>A0ACC8EN06</accession>
<evidence type="ECO:0000313" key="2">
    <source>
        <dbReference type="Proteomes" id="UP000250078"/>
    </source>
</evidence>
<proteinExistence type="predicted"/>
<sequence>MMPGFQRSHFPLLTLNTNAFSFLLANSTHHVTAQLRFPKPFQSISRSTICTAPSHSALRPPPQPHMPYSLTNQELFSLRPVSLFVRKHLCTSLPHLDCIAAPTPAGMAPPFSAFSFRMLPSLRLLLLGPRCLGSSHY</sequence>
<protein>
    <submittedName>
        <fullName evidence="1">Uncharacterized protein</fullName>
    </submittedName>
</protein>
<evidence type="ECO:0000313" key="1">
    <source>
        <dbReference type="EMBL" id="OCK87581.1"/>
    </source>
</evidence>
<keyword evidence="2" id="KW-1185">Reference proteome</keyword>
<organism evidence="1 2">
    <name type="scientific">Cenococcum geophilum 1.58</name>
    <dbReference type="NCBI Taxonomy" id="794803"/>
    <lineage>
        <taxon>Eukaryota</taxon>
        <taxon>Fungi</taxon>
        <taxon>Dikarya</taxon>
        <taxon>Ascomycota</taxon>
        <taxon>Pezizomycotina</taxon>
        <taxon>Dothideomycetes</taxon>
        <taxon>Pleosporomycetidae</taxon>
        <taxon>Gloniales</taxon>
        <taxon>Gloniaceae</taxon>
        <taxon>Cenococcum</taxon>
    </lineage>
</organism>
<gene>
    <name evidence="1" type="ORF">K441DRAFT_352319</name>
</gene>
<dbReference type="Proteomes" id="UP000250078">
    <property type="component" value="Unassembled WGS sequence"/>
</dbReference>
<name>A0ACC8EN06_9PEZI</name>